<gene>
    <name evidence="1" type="ORF">F4821DRAFT_243305</name>
</gene>
<protein>
    <submittedName>
        <fullName evidence="1">Uncharacterized protein</fullName>
    </submittedName>
</protein>
<sequence>MLIDADFEVLPPLAWTRICGGYSTTGDVRLHGYRAMDLRQWGWVMWDASRLEPFGGKDIIRRHWGPRADKAEQICGKHTEKGTVRLTIGM</sequence>
<proteinExistence type="predicted"/>
<dbReference type="Proteomes" id="UP001497680">
    <property type="component" value="Unassembled WGS sequence"/>
</dbReference>
<feature type="non-terminal residue" evidence="1">
    <location>
        <position position="90"/>
    </location>
</feature>
<evidence type="ECO:0000313" key="1">
    <source>
        <dbReference type="EMBL" id="KAI6084248.1"/>
    </source>
</evidence>
<name>A0ACC0CVC8_9PEZI</name>
<comment type="caution">
    <text evidence="1">The sequence shown here is derived from an EMBL/GenBank/DDBJ whole genome shotgun (WGS) entry which is preliminary data.</text>
</comment>
<keyword evidence="2" id="KW-1185">Reference proteome</keyword>
<organism evidence="1 2">
    <name type="scientific">Hypoxylon rubiginosum</name>
    <dbReference type="NCBI Taxonomy" id="110542"/>
    <lineage>
        <taxon>Eukaryota</taxon>
        <taxon>Fungi</taxon>
        <taxon>Dikarya</taxon>
        <taxon>Ascomycota</taxon>
        <taxon>Pezizomycotina</taxon>
        <taxon>Sordariomycetes</taxon>
        <taxon>Xylariomycetidae</taxon>
        <taxon>Xylariales</taxon>
        <taxon>Hypoxylaceae</taxon>
        <taxon>Hypoxylon</taxon>
    </lineage>
</organism>
<accession>A0ACC0CVC8</accession>
<dbReference type="EMBL" id="MU394340">
    <property type="protein sequence ID" value="KAI6084248.1"/>
    <property type="molecule type" value="Genomic_DNA"/>
</dbReference>
<evidence type="ECO:0000313" key="2">
    <source>
        <dbReference type="Proteomes" id="UP001497680"/>
    </source>
</evidence>
<reference evidence="1 2" key="1">
    <citation type="journal article" date="2022" name="New Phytol.">
        <title>Ecological generalism drives hyperdiversity of secondary metabolite gene clusters in xylarialean endophytes.</title>
        <authorList>
            <person name="Franco M.E.E."/>
            <person name="Wisecaver J.H."/>
            <person name="Arnold A.E."/>
            <person name="Ju Y.M."/>
            <person name="Slot J.C."/>
            <person name="Ahrendt S."/>
            <person name="Moore L.P."/>
            <person name="Eastman K.E."/>
            <person name="Scott K."/>
            <person name="Konkel Z."/>
            <person name="Mondo S.J."/>
            <person name="Kuo A."/>
            <person name="Hayes R.D."/>
            <person name="Haridas S."/>
            <person name="Andreopoulos B."/>
            <person name="Riley R."/>
            <person name="LaButti K."/>
            <person name="Pangilinan J."/>
            <person name="Lipzen A."/>
            <person name="Amirebrahimi M."/>
            <person name="Yan J."/>
            <person name="Adam C."/>
            <person name="Keymanesh K."/>
            <person name="Ng V."/>
            <person name="Louie K."/>
            <person name="Northen T."/>
            <person name="Drula E."/>
            <person name="Henrissat B."/>
            <person name="Hsieh H.M."/>
            <person name="Youens-Clark K."/>
            <person name="Lutzoni F."/>
            <person name="Miadlikowska J."/>
            <person name="Eastwood D.C."/>
            <person name="Hamelin R.C."/>
            <person name="Grigoriev I.V."/>
            <person name="U'Ren J.M."/>
        </authorList>
    </citation>
    <scope>NUCLEOTIDE SEQUENCE [LARGE SCALE GENOMIC DNA]</scope>
    <source>
        <strain evidence="1 2">ER1909</strain>
    </source>
</reference>